<evidence type="ECO:0000313" key="1">
    <source>
        <dbReference type="Proteomes" id="UP000036681"/>
    </source>
</evidence>
<name>A0A0M3IP67_ASCLU</name>
<organism evidence="1 2">
    <name type="scientific">Ascaris lumbricoides</name>
    <name type="common">Giant roundworm</name>
    <dbReference type="NCBI Taxonomy" id="6252"/>
    <lineage>
        <taxon>Eukaryota</taxon>
        <taxon>Metazoa</taxon>
        <taxon>Ecdysozoa</taxon>
        <taxon>Nematoda</taxon>
        <taxon>Chromadorea</taxon>
        <taxon>Rhabditida</taxon>
        <taxon>Spirurina</taxon>
        <taxon>Ascaridomorpha</taxon>
        <taxon>Ascaridoidea</taxon>
        <taxon>Ascarididae</taxon>
        <taxon>Ascaris</taxon>
    </lineage>
</organism>
<dbReference type="AlphaFoldDB" id="A0A0M3IP67"/>
<dbReference type="Proteomes" id="UP000036681">
    <property type="component" value="Unplaced"/>
</dbReference>
<proteinExistence type="predicted"/>
<dbReference type="WBParaSite" id="ALUE_0002054501-mRNA-1">
    <property type="protein sequence ID" value="ALUE_0002054501-mRNA-1"/>
    <property type="gene ID" value="ALUE_0002054501"/>
</dbReference>
<accession>A0A0M3IP67</accession>
<protein>
    <submittedName>
        <fullName evidence="2">Uncharacterized protein</fullName>
    </submittedName>
</protein>
<sequence>MLNVILSKHLFVSIFYLSKYFDCFVDVINIEELCAILHFAISHSYRREINQILPTICLGNIFVRMRCTFF</sequence>
<evidence type="ECO:0000313" key="2">
    <source>
        <dbReference type="WBParaSite" id="ALUE_0002054501-mRNA-1"/>
    </source>
</evidence>
<keyword evidence="1" id="KW-1185">Reference proteome</keyword>
<reference evidence="2" key="1">
    <citation type="submission" date="2017-02" db="UniProtKB">
        <authorList>
            <consortium name="WormBaseParasite"/>
        </authorList>
    </citation>
    <scope>IDENTIFICATION</scope>
</reference>